<accession>A0ABW4ZRC8</accession>
<dbReference type="Proteomes" id="UP001597343">
    <property type="component" value="Unassembled WGS sequence"/>
</dbReference>
<protein>
    <recommendedName>
        <fullName evidence="3">Helix-turn-helix domain-containing protein</fullName>
    </recommendedName>
</protein>
<evidence type="ECO:0008006" key="3">
    <source>
        <dbReference type="Google" id="ProtNLM"/>
    </source>
</evidence>
<evidence type="ECO:0000313" key="1">
    <source>
        <dbReference type="EMBL" id="MFD2168492.1"/>
    </source>
</evidence>
<dbReference type="RefSeq" id="WP_386043251.1">
    <property type="nucleotide sequence ID" value="NZ_JBHUIO010000002.1"/>
</dbReference>
<dbReference type="EMBL" id="JBHUIO010000002">
    <property type="protein sequence ID" value="MFD2168492.1"/>
    <property type="molecule type" value="Genomic_DNA"/>
</dbReference>
<proteinExistence type="predicted"/>
<evidence type="ECO:0000313" key="2">
    <source>
        <dbReference type="Proteomes" id="UP001597343"/>
    </source>
</evidence>
<reference evidence="2" key="1">
    <citation type="journal article" date="2019" name="Int. J. Syst. Evol. Microbiol.">
        <title>The Global Catalogue of Microorganisms (GCM) 10K type strain sequencing project: providing services to taxonomists for standard genome sequencing and annotation.</title>
        <authorList>
            <consortium name="The Broad Institute Genomics Platform"/>
            <consortium name="The Broad Institute Genome Sequencing Center for Infectious Disease"/>
            <person name="Wu L."/>
            <person name="Ma J."/>
        </authorList>
    </citation>
    <scope>NUCLEOTIDE SEQUENCE [LARGE SCALE GENOMIC DNA]</scope>
    <source>
        <strain evidence="2">CGMCC 1.13574</strain>
    </source>
</reference>
<comment type="caution">
    <text evidence="1">The sequence shown here is derived from an EMBL/GenBank/DDBJ whole genome shotgun (WGS) entry which is preliminary data.</text>
</comment>
<organism evidence="1 2">
    <name type="scientific">Tumebacillus lipolyticus</name>
    <dbReference type="NCBI Taxonomy" id="1280370"/>
    <lineage>
        <taxon>Bacteria</taxon>
        <taxon>Bacillati</taxon>
        <taxon>Bacillota</taxon>
        <taxon>Bacilli</taxon>
        <taxon>Bacillales</taxon>
        <taxon>Alicyclobacillaceae</taxon>
        <taxon>Tumebacillus</taxon>
    </lineage>
</organism>
<name>A0ABW4ZRC8_9BACL</name>
<gene>
    <name evidence="1" type="ORF">ACFSOY_00480</name>
</gene>
<keyword evidence="2" id="KW-1185">Reference proteome</keyword>
<sequence length="203" mass="22802">MTVTEVLAILAQHGITDSEQTVRRWLRSGELKGTITKRKSGYEITDADLTAFIHSKRPDLALLAEIERLNALVAQLEAENCELRSKLSPVANAEQHSPDIVEMVMDLQLPPAVGRIDLPCDWPKVTPDLQPDMRDIVLLGSKHARRPHLASNITNELMKKGDHTRITDTDRAFLHHFGFAWPHASGRGMKYKDYIAAVFDCTE</sequence>